<keyword evidence="1" id="KW-1133">Transmembrane helix</keyword>
<dbReference type="EMBL" id="LR861803">
    <property type="protein sequence ID" value="CAD1786042.1"/>
    <property type="molecule type" value="Genomic_DNA"/>
</dbReference>
<gene>
    <name evidence="3" type="ORF">XSP_000130</name>
</gene>
<dbReference type="AlphaFoldDB" id="A0A8E4EK48"/>
<dbReference type="EMBL" id="LR824641">
    <property type="protein sequence ID" value="CAD0309485.1"/>
    <property type="molecule type" value="Genomic_DNA"/>
</dbReference>
<keyword evidence="1" id="KW-0472">Membrane</keyword>
<organism evidence="3 4">
    <name type="scientific">Xanthomonas euroxanthea</name>
    <dbReference type="NCBI Taxonomy" id="2259622"/>
    <lineage>
        <taxon>Bacteria</taxon>
        <taxon>Pseudomonadati</taxon>
        <taxon>Pseudomonadota</taxon>
        <taxon>Gammaproteobacteria</taxon>
        <taxon>Lysobacterales</taxon>
        <taxon>Lysobacteraceae</taxon>
        <taxon>Xanthomonas</taxon>
    </lineage>
</organism>
<proteinExistence type="predicted"/>
<feature type="transmembrane region" description="Helical" evidence="1">
    <location>
        <begin position="21"/>
        <end position="43"/>
    </location>
</feature>
<name>A0A8E4EK48_9XANT</name>
<sequence>MLTELRSILQSALSNWLNRPVVSIAGLSMVSSGLPLMVVSKLFSVGAKVSVTTRYVTGDFQVDNSNETLIFVSGLALVAVGALLISWATLANRPAQSDAKSKLTSLLQSSTLNSNTEIQHHFKTAYGYSTDVAAIRAILNSSDPDMFAMDFHNSRGKVAVVGSSFQSVQGYCPRAARKLSNRLYFIVAFLAICCFAGALQPWWPTDLMTASALIFASFVLAALCIPILSKIKRSSAALRLTT</sequence>
<feature type="transmembrane region" description="Helical" evidence="1">
    <location>
        <begin position="209"/>
        <end position="229"/>
    </location>
</feature>
<evidence type="ECO:0000313" key="2">
    <source>
        <dbReference type="EMBL" id="CAD0309485.1"/>
    </source>
</evidence>
<evidence type="ECO:0000256" key="1">
    <source>
        <dbReference type="SAM" id="Phobius"/>
    </source>
</evidence>
<keyword evidence="1" id="KW-0812">Transmembrane</keyword>
<dbReference type="GeneID" id="79387482"/>
<reference evidence="3 4" key="1">
    <citation type="submission" date="2020-07" db="EMBL/GenBank/DDBJ databases">
        <authorList>
            <person name="Teixeira M."/>
        </authorList>
    </citation>
    <scope>NUCLEOTIDE SEQUENCE [LARGE SCALE GENOMIC DNA]</scope>
    <source>
        <strain evidence="3">1</strain>
        <strain evidence="2">Xanthomonas sp. CPBF 367</strain>
    </source>
</reference>
<dbReference type="Proteomes" id="UP000515493">
    <property type="component" value="Chromosome"/>
</dbReference>
<dbReference type="KEGG" id="xeu:XSP_000130"/>
<accession>A0A8E4EK48</accession>
<feature type="transmembrane region" description="Helical" evidence="1">
    <location>
        <begin position="183"/>
        <end position="203"/>
    </location>
</feature>
<evidence type="ECO:0000313" key="4">
    <source>
        <dbReference type="Proteomes" id="UP000515493"/>
    </source>
</evidence>
<feature type="transmembrane region" description="Helical" evidence="1">
    <location>
        <begin position="69"/>
        <end position="90"/>
    </location>
</feature>
<dbReference type="RefSeq" id="WP_147421285.1">
    <property type="nucleotide sequence ID" value="NZ_LR861803.1"/>
</dbReference>
<protein>
    <submittedName>
        <fullName evidence="3">Uncharacterized protein</fullName>
    </submittedName>
</protein>
<evidence type="ECO:0000313" key="3">
    <source>
        <dbReference type="EMBL" id="CAD1786042.1"/>
    </source>
</evidence>